<protein>
    <submittedName>
        <fullName evidence="1">Uncharacterized protein</fullName>
    </submittedName>
</protein>
<evidence type="ECO:0000313" key="2">
    <source>
        <dbReference type="Proteomes" id="UP000030645"/>
    </source>
</evidence>
<organism evidence="1 2">
    <name type="scientific">Morus notabilis</name>
    <dbReference type="NCBI Taxonomy" id="981085"/>
    <lineage>
        <taxon>Eukaryota</taxon>
        <taxon>Viridiplantae</taxon>
        <taxon>Streptophyta</taxon>
        <taxon>Embryophyta</taxon>
        <taxon>Tracheophyta</taxon>
        <taxon>Spermatophyta</taxon>
        <taxon>Magnoliopsida</taxon>
        <taxon>eudicotyledons</taxon>
        <taxon>Gunneridae</taxon>
        <taxon>Pentapetalae</taxon>
        <taxon>rosids</taxon>
        <taxon>fabids</taxon>
        <taxon>Rosales</taxon>
        <taxon>Moraceae</taxon>
        <taxon>Moreae</taxon>
        <taxon>Morus</taxon>
    </lineage>
</organism>
<name>W9QCJ3_9ROSA</name>
<proteinExistence type="predicted"/>
<evidence type="ECO:0000313" key="1">
    <source>
        <dbReference type="EMBL" id="EXB26149.1"/>
    </source>
</evidence>
<keyword evidence="2" id="KW-1185">Reference proteome</keyword>
<dbReference type="EMBL" id="KE343370">
    <property type="protein sequence ID" value="EXB26149.1"/>
    <property type="molecule type" value="Genomic_DNA"/>
</dbReference>
<accession>W9QCJ3</accession>
<gene>
    <name evidence="1" type="ORF">L484_010466</name>
</gene>
<dbReference type="Proteomes" id="UP000030645">
    <property type="component" value="Unassembled WGS sequence"/>
</dbReference>
<dbReference type="AlphaFoldDB" id="W9QCJ3"/>
<sequence>MAIGATQVAVFEGGVATNDRFLHRLSTHTTIPLLHNHLTAITTTVILTPTTITTIHQTTITVTTPPPLPYHHRDLHHHYHHHPRYNTQPLHIQIQTPLHFIVPKIIEATDTAQTNNTTSP</sequence>
<reference evidence="2" key="1">
    <citation type="submission" date="2013-01" db="EMBL/GenBank/DDBJ databases">
        <title>Draft Genome Sequence of a Mulberry Tree, Morus notabilis C.K. Schneid.</title>
        <authorList>
            <person name="He N."/>
            <person name="Zhao S."/>
        </authorList>
    </citation>
    <scope>NUCLEOTIDE SEQUENCE</scope>
</reference>